<accession>A0A0G4MIZ5</accession>
<evidence type="ECO:0000313" key="2">
    <source>
        <dbReference type="Proteomes" id="UP000044602"/>
    </source>
</evidence>
<dbReference type="AlphaFoldDB" id="A0A0G4MIZ5"/>
<gene>
    <name evidence="1" type="ORF">BN1708_006240</name>
</gene>
<sequence length="154" mass="16508">MAVAGWRDQTAAGWRVGGLGELRWVPNGAWSPEQQHCRTLKSAQQCQVSTSGGHEPSECSVELGRYDCATNVRRAQGSWKGSRRGRMIAGTAHTGTTFVSTTTMPLFESLLLCSDRPRLLDSFAKGKKGSYCRSRAGPCGTMWAGGQGRGGRGA</sequence>
<dbReference type="Proteomes" id="UP000044602">
    <property type="component" value="Unassembled WGS sequence"/>
</dbReference>
<evidence type="ECO:0000313" key="1">
    <source>
        <dbReference type="EMBL" id="CRK33985.1"/>
    </source>
</evidence>
<keyword evidence="2" id="KW-1185">Reference proteome</keyword>
<name>A0A0G4MIZ5_VERLO</name>
<protein>
    <submittedName>
        <fullName evidence="1">Uncharacterized protein</fullName>
    </submittedName>
</protein>
<reference evidence="1 2" key="1">
    <citation type="submission" date="2015-05" db="EMBL/GenBank/DDBJ databases">
        <authorList>
            <person name="Wang D.B."/>
            <person name="Wang M."/>
        </authorList>
    </citation>
    <scope>NUCLEOTIDE SEQUENCE [LARGE SCALE GENOMIC DNA]</scope>
    <source>
        <strain evidence="1">VL1</strain>
    </source>
</reference>
<proteinExistence type="predicted"/>
<organism evidence="1 2">
    <name type="scientific">Verticillium longisporum</name>
    <name type="common">Verticillium dahliae var. longisporum</name>
    <dbReference type="NCBI Taxonomy" id="100787"/>
    <lineage>
        <taxon>Eukaryota</taxon>
        <taxon>Fungi</taxon>
        <taxon>Dikarya</taxon>
        <taxon>Ascomycota</taxon>
        <taxon>Pezizomycotina</taxon>
        <taxon>Sordariomycetes</taxon>
        <taxon>Hypocreomycetidae</taxon>
        <taxon>Glomerellales</taxon>
        <taxon>Plectosphaerellaceae</taxon>
        <taxon>Verticillium</taxon>
    </lineage>
</organism>
<dbReference type="EMBL" id="CVQH01022750">
    <property type="protein sequence ID" value="CRK33985.1"/>
    <property type="molecule type" value="Genomic_DNA"/>
</dbReference>